<protein>
    <submittedName>
        <fullName evidence="5">AraC family transcriptional regulator</fullName>
    </submittedName>
</protein>
<dbReference type="GO" id="GO:0003700">
    <property type="term" value="F:DNA-binding transcription factor activity"/>
    <property type="evidence" value="ECO:0007669"/>
    <property type="project" value="InterPro"/>
</dbReference>
<dbReference type="AlphaFoldDB" id="A0A2P8E5H3"/>
<dbReference type="InterPro" id="IPR050204">
    <property type="entry name" value="AraC_XylS_family_regulators"/>
</dbReference>
<dbReference type="PANTHER" id="PTHR46796:SF7">
    <property type="entry name" value="ARAC FAMILY TRANSCRIPTIONAL REGULATOR"/>
    <property type="match status" value="1"/>
</dbReference>
<accession>A0A2P8E5H3</accession>
<dbReference type="Proteomes" id="UP000243528">
    <property type="component" value="Unassembled WGS sequence"/>
</dbReference>
<dbReference type="Gene3D" id="1.10.10.60">
    <property type="entry name" value="Homeodomain-like"/>
    <property type="match status" value="2"/>
</dbReference>
<dbReference type="EMBL" id="PYGE01000005">
    <property type="protein sequence ID" value="PSL04726.1"/>
    <property type="molecule type" value="Genomic_DNA"/>
</dbReference>
<dbReference type="InterPro" id="IPR032783">
    <property type="entry name" value="AraC_lig"/>
</dbReference>
<dbReference type="RefSeq" id="WP_106536917.1">
    <property type="nucleotide sequence ID" value="NZ_PYGE01000005.1"/>
</dbReference>
<keyword evidence="1" id="KW-0805">Transcription regulation</keyword>
<keyword evidence="6" id="KW-1185">Reference proteome</keyword>
<gene>
    <name evidence="5" type="ORF">CLV30_105193</name>
</gene>
<sequence>MTAVTDSTAEADDDLLTALLTPLRLRGVFASWWIMPAPWGIRGAGESSAILHYVRSGALAVTLPGTTEPTWIRAGELALFPHGTGHELADRPGRALMPLELVLPDRPAGGTRVVELDGTGPVTELLCGGLHYDAAAVPVIYRSLPDVLLVDERMQAREPLLSTVLAQLASRDEFETPGSTLVTLRAFELVFVLALRAALSDLGSDAPAVQALRHPGIARSLLAVHTRFEQAWTLETLAYEAHMSRSAFAATFRDLVGVTPARYLANRRMQEAARLLTETPLPLGALPDRVGYRSAVGFHAAFRAHFGTTPARFRQ</sequence>
<keyword evidence="2" id="KW-0238">DNA-binding</keyword>
<reference evidence="5 6" key="1">
    <citation type="submission" date="2018-03" db="EMBL/GenBank/DDBJ databases">
        <title>Genomic Encyclopedia of Archaeal and Bacterial Type Strains, Phase II (KMG-II): from individual species to whole genera.</title>
        <authorList>
            <person name="Goeker M."/>
        </authorList>
    </citation>
    <scope>NUCLEOTIDE SEQUENCE [LARGE SCALE GENOMIC DNA]</scope>
    <source>
        <strain evidence="5 6">DSM 45211</strain>
    </source>
</reference>
<evidence type="ECO:0000256" key="1">
    <source>
        <dbReference type="ARBA" id="ARBA00023015"/>
    </source>
</evidence>
<evidence type="ECO:0000256" key="2">
    <source>
        <dbReference type="ARBA" id="ARBA00023125"/>
    </source>
</evidence>
<dbReference type="PROSITE" id="PS01124">
    <property type="entry name" value="HTH_ARAC_FAMILY_2"/>
    <property type="match status" value="1"/>
</dbReference>
<dbReference type="InterPro" id="IPR009057">
    <property type="entry name" value="Homeodomain-like_sf"/>
</dbReference>
<name>A0A2P8E5H3_9ACTN</name>
<evidence type="ECO:0000313" key="6">
    <source>
        <dbReference type="Proteomes" id="UP000243528"/>
    </source>
</evidence>
<dbReference type="SMART" id="SM00342">
    <property type="entry name" value="HTH_ARAC"/>
    <property type="match status" value="1"/>
</dbReference>
<evidence type="ECO:0000259" key="4">
    <source>
        <dbReference type="PROSITE" id="PS01124"/>
    </source>
</evidence>
<dbReference type="OrthoDB" id="241790at2"/>
<organism evidence="5 6">
    <name type="scientific">Haloactinopolyspora alba</name>
    <dbReference type="NCBI Taxonomy" id="648780"/>
    <lineage>
        <taxon>Bacteria</taxon>
        <taxon>Bacillati</taxon>
        <taxon>Actinomycetota</taxon>
        <taxon>Actinomycetes</taxon>
        <taxon>Jiangellales</taxon>
        <taxon>Jiangellaceae</taxon>
        <taxon>Haloactinopolyspora</taxon>
    </lineage>
</organism>
<dbReference type="Pfam" id="PF12852">
    <property type="entry name" value="Cupin_6"/>
    <property type="match status" value="1"/>
</dbReference>
<proteinExistence type="predicted"/>
<dbReference type="GO" id="GO:0043565">
    <property type="term" value="F:sequence-specific DNA binding"/>
    <property type="evidence" value="ECO:0007669"/>
    <property type="project" value="InterPro"/>
</dbReference>
<keyword evidence="3" id="KW-0804">Transcription</keyword>
<dbReference type="SUPFAM" id="SSF46689">
    <property type="entry name" value="Homeodomain-like"/>
    <property type="match status" value="2"/>
</dbReference>
<evidence type="ECO:0000256" key="3">
    <source>
        <dbReference type="ARBA" id="ARBA00023163"/>
    </source>
</evidence>
<feature type="domain" description="HTH araC/xylS-type" evidence="4">
    <location>
        <begin position="218"/>
        <end position="315"/>
    </location>
</feature>
<dbReference type="PANTHER" id="PTHR46796">
    <property type="entry name" value="HTH-TYPE TRANSCRIPTIONAL ACTIVATOR RHAS-RELATED"/>
    <property type="match status" value="1"/>
</dbReference>
<comment type="caution">
    <text evidence="5">The sequence shown here is derived from an EMBL/GenBank/DDBJ whole genome shotgun (WGS) entry which is preliminary data.</text>
</comment>
<dbReference type="InterPro" id="IPR018060">
    <property type="entry name" value="HTH_AraC"/>
</dbReference>
<dbReference type="Pfam" id="PF12833">
    <property type="entry name" value="HTH_18"/>
    <property type="match status" value="1"/>
</dbReference>
<evidence type="ECO:0000313" key="5">
    <source>
        <dbReference type="EMBL" id="PSL04726.1"/>
    </source>
</evidence>